<dbReference type="AlphaFoldDB" id="A0A0B6S6Q3"/>
<keyword evidence="4" id="KW-1185">Reference proteome</keyword>
<dbReference type="Gene3D" id="3.10.450.50">
    <property type="match status" value="1"/>
</dbReference>
<dbReference type="HOGENOM" id="CLU_099590_2_0_4"/>
<dbReference type="SUPFAM" id="SSF54427">
    <property type="entry name" value="NTF2-like"/>
    <property type="match status" value="1"/>
</dbReference>
<gene>
    <name evidence="3" type="ORF">BGL_1c34220</name>
</gene>
<feature type="domain" description="YchJ-like middle NTF2-like" evidence="2">
    <location>
        <begin position="57"/>
        <end position="149"/>
    </location>
</feature>
<dbReference type="EMBL" id="CP002580">
    <property type="protein sequence ID" value="AJK47896.1"/>
    <property type="molecule type" value="Genomic_DNA"/>
</dbReference>
<evidence type="ECO:0000259" key="2">
    <source>
        <dbReference type="Pfam" id="PF17775"/>
    </source>
</evidence>
<sequence>MVIRMTDRSSLPSAPSAARPELCPCGGAQPGRRPERAPRYAACCGRLVDGGTPAASAWELMRSRYTAYVLGDTRYLRATWDPATCPADLDADGGPRWLGLDIKRHVEQDATHALVEFVARFKDGSRAHRLHETSRFSRDEHGIWRYIDGELSER</sequence>
<reference evidence="3 4" key="2">
    <citation type="journal article" date="2016" name="Appl. Microbiol. Biotechnol.">
        <title>Mutations improving production and secretion of extracellular lipase by Burkholderia glumae PG1.</title>
        <authorList>
            <person name="Knapp A."/>
            <person name="Voget S."/>
            <person name="Gao R."/>
            <person name="Zaburannyi N."/>
            <person name="Krysciak D."/>
            <person name="Breuer M."/>
            <person name="Hauer B."/>
            <person name="Streit W.R."/>
            <person name="Muller R."/>
            <person name="Daniel R."/>
            <person name="Jaeger K.E."/>
        </authorList>
    </citation>
    <scope>NUCLEOTIDE SEQUENCE [LARGE SCALE GENOMIC DNA]</scope>
    <source>
        <strain evidence="3 4">PG1</strain>
    </source>
</reference>
<reference evidence="4" key="1">
    <citation type="submission" date="2011-03" db="EMBL/GenBank/DDBJ databases">
        <authorList>
            <person name="Voget S."/>
            <person name="Streit W.R."/>
            <person name="Jaeger K.E."/>
            <person name="Daniel R."/>
        </authorList>
    </citation>
    <scope>NUCLEOTIDE SEQUENCE [LARGE SCALE GENOMIC DNA]</scope>
    <source>
        <strain evidence="4">PG1</strain>
    </source>
</reference>
<evidence type="ECO:0000313" key="3">
    <source>
        <dbReference type="EMBL" id="AJK47896.1"/>
    </source>
</evidence>
<organism evidence="3 4">
    <name type="scientific">Burkholderia plantarii</name>
    <dbReference type="NCBI Taxonomy" id="41899"/>
    <lineage>
        <taxon>Bacteria</taxon>
        <taxon>Pseudomonadati</taxon>
        <taxon>Pseudomonadota</taxon>
        <taxon>Betaproteobacteria</taxon>
        <taxon>Burkholderiales</taxon>
        <taxon>Burkholderiaceae</taxon>
        <taxon>Burkholderia</taxon>
    </lineage>
</organism>
<accession>A0A0B6S6Q3</accession>
<dbReference type="KEGG" id="bgp:BGL_1c34220"/>
<dbReference type="NCBIfam" id="NF002502">
    <property type="entry name" value="PRK01842.1"/>
    <property type="match status" value="1"/>
</dbReference>
<feature type="region of interest" description="Disordered" evidence="1">
    <location>
        <begin position="1"/>
        <end position="20"/>
    </location>
</feature>
<dbReference type="Proteomes" id="UP000031838">
    <property type="component" value="Chromosome 1"/>
</dbReference>
<dbReference type="InterPro" id="IPR032710">
    <property type="entry name" value="NTF2-like_dom_sf"/>
</dbReference>
<evidence type="ECO:0000313" key="4">
    <source>
        <dbReference type="Proteomes" id="UP000031838"/>
    </source>
</evidence>
<evidence type="ECO:0000256" key="1">
    <source>
        <dbReference type="SAM" id="MobiDB-lite"/>
    </source>
</evidence>
<protein>
    <recommendedName>
        <fullName evidence="2">YchJ-like middle NTF2-like domain-containing protein</fullName>
    </recommendedName>
</protein>
<dbReference type="InterPro" id="IPR048469">
    <property type="entry name" value="YchJ-like_M"/>
</dbReference>
<feature type="compositionally biased region" description="Low complexity" evidence="1">
    <location>
        <begin position="8"/>
        <end position="20"/>
    </location>
</feature>
<proteinExistence type="predicted"/>
<dbReference type="Pfam" id="PF17775">
    <property type="entry name" value="YchJ_M-like"/>
    <property type="match status" value="1"/>
</dbReference>
<name>A0A0B6S6Q3_BURPL</name>